<organism evidence="7">
    <name type="scientific">Alexandrium monilatum</name>
    <dbReference type="NCBI Taxonomy" id="311494"/>
    <lineage>
        <taxon>Eukaryota</taxon>
        <taxon>Sar</taxon>
        <taxon>Alveolata</taxon>
        <taxon>Dinophyceae</taxon>
        <taxon>Gonyaulacales</taxon>
        <taxon>Pyrocystaceae</taxon>
        <taxon>Alexandrium</taxon>
    </lineage>
</organism>
<feature type="transmembrane region" description="Helical" evidence="5">
    <location>
        <begin position="1063"/>
        <end position="1082"/>
    </location>
</feature>
<keyword evidence="1" id="KW-0677">Repeat</keyword>
<feature type="transmembrane region" description="Helical" evidence="5">
    <location>
        <begin position="1189"/>
        <end position="1209"/>
    </location>
</feature>
<feature type="region of interest" description="Disordered" evidence="4">
    <location>
        <begin position="355"/>
        <end position="377"/>
    </location>
</feature>
<feature type="transmembrane region" description="Helical" evidence="5">
    <location>
        <begin position="912"/>
        <end position="935"/>
    </location>
</feature>
<dbReference type="InterPro" id="IPR036770">
    <property type="entry name" value="Ankyrin_rpt-contain_sf"/>
</dbReference>
<evidence type="ECO:0000256" key="3">
    <source>
        <dbReference type="PROSITE-ProRule" id="PRU00023"/>
    </source>
</evidence>
<feature type="transmembrane region" description="Helical" evidence="5">
    <location>
        <begin position="947"/>
        <end position="967"/>
    </location>
</feature>
<dbReference type="SUPFAM" id="SSF48403">
    <property type="entry name" value="Ankyrin repeat"/>
    <property type="match status" value="1"/>
</dbReference>
<accession>A0A7S4VTU9</accession>
<feature type="region of interest" description="Disordered" evidence="4">
    <location>
        <begin position="109"/>
        <end position="220"/>
    </location>
</feature>
<dbReference type="PROSITE" id="PS50297">
    <property type="entry name" value="ANK_REP_REGION"/>
    <property type="match status" value="1"/>
</dbReference>
<reference evidence="7" key="1">
    <citation type="submission" date="2021-01" db="EMBL/GenBank/DDBJ databases">
        <authorList>
            <person name="Corre E."/>
            <person name="Pelletier E."/>
            <person name="Niang G."/>
            <person name="Scheremetjew M."/>
            <person name="Finn R."/>
            <person name="Kale V."/>
            <person name="Holt S."/>
            <person name="Cochrane G."/>
            <person name="Meng A."/>
            <person name="Brown T."/>
            <person name="Cohen L."/>
        </authorList>
    </citation>
    <scope>NUCLEOTIDE SEQUENCE</scope>
    <source>
        <strain evidence="7">CCMP3105</strain>
    </source>
</reference>
<feature type="region of interest" description="Disordered" evidence="4">
    <location>
        <begin position="827"/>
        <end position="884"/>
    </location>
</feature>
<protein>
    <submittedName>
        <fullName evidence="7">Uncharacterized protein</fullName>
    </submittedName>
</protein>
<feature type="compositionally biased region" description="Basic residues" evidence="4">
    <location>
        <begin position="122"/>
        <end position="133"/>
    </location>
</feature>
<name>A0A7S4VTU9_9DINO</name>
<feature type="region of interest" description="Disordered" evidence="4">
    <location>
        <begin position="785"/>
        <end position="806"/>
    </location>
</feature>
<dbReference type="Gene3D" id="1.25.40.20">
    <property type="entry name" value="Ankyrin repeat-containing domain"/>
    <property type="match status" value="1"/>
</dbReference>
<sequence>MRWPATLLGSLLAASAVVLAYRPEFFGDTADDPSLGRAQQLASLGQEALENGSVPNGPDGALVGARSTAEHQSGQPRFLHQHDEEEPAEERGAMTAVQVLNSAHMRWASHGPQHGSASRSYAHQHHHRRRHHHTELAQGAHHDDIGGEGGATQKSVSALDHRGRVVDRDSDLNQGHAGAVSEASEAQGLRQASNGSAARAGGEVAPPGSERHATQRQVKAERGISAAVAAAAGPAGANAAVLPLAVVPPLHGPTAALLPSGGNASQGPNRSRAALAGRAAQNASAVNSSGNRATMGLEDVAALEAHNSMEHIADSLERRDLKAVRSYLVAVGRMLEHNPTAFDPNAMVPVPRDGTVGAAPAGGGGGAAADGQGPRAVPPRDVGDATLLALAARSGWLPGVEELIEWDEKRRDYGRRLDLDEGGKTGPYAASPLLLAIQAGHVGVAGYLVQHGASVAVRDLKGQTPLEIAAHSGSQELTAVLLQPESMLSHGLISLQLRLRKDAETLPRLEGGWPESASLPRVQLARMHDLVPPAFRPTPEELHIVGNSPMSWVILYRIKVMCAFADGVLTRGRPSHGTEVMLVEHGFESFARGFSLSCVILAGMLGFFGLLTYIAFRIRLYGWCETPVSLVDFIPGAFDPARLAAPDFDPSRQKARLPYLTAKEYLGPQASSCWLFLGTFMQALMGVFSSWLLQFVRIPPERDPYDEDYMSDDDEESRAKVREACMVRAYRVRRVEVTARVIGFVAIMLWLLLGAQRWGEAAMLSLLYFYHAWVASSVAGSIVPAPPVEPEKTPDDPNSEREEAPDAARVVHALFSVQHGPRWTRAVCSTRSTAAPTNSAKTRLLRRRQRRHQQAHSSNLDADRPGSEAGPSKEGGTSASAGATMPAVSEVDETAFSDWFQRTLLQSGSLHISHGALLGNSLVSICLVAFLIVWLAHGRRLLFGDWFHHYAWISPTILLQVYGAPGTPMRCMATVLELLLLWFIGERVYGIVSLLHVALLTLEQRKAALLFARRHQPMICKKDPDEPVSVRGVMIALEECIRCFDHALELSAVRWVVLREPTLLVYVCSLKFLVASLLLMALPFAGASGSSFLGNFSTLDPMVPLCLSLCLAWPLLGLLFAGATANREVAQQREHIRTVTDAAMTLAAAHSKEADDVEFVQLRVRSREALQHCFLRWPGGRLMGLAEPVLLLCLMAATFSLTLSGGAGLESQS</sequence>
<feature type="transmembrane region" description="Helical" evidence="5">
    <location>
        <begin position="737"/>
        <end position="755"/>
    </location>
</feature>
<feature type="chain" id="PRO_5031476592" evidence="6">
    <location>
        <begin position="21"/>
        <end position="1213"/>
    </location>
</feature>
<evidence type="ECO:0000256" key="1">
    <source>
        <dbReference type="ARBA" id="ARBA00022737"/>
    </source>
</evidence>
<dbReference type="Pfam" id="PF12796">
    <property type="entry name" value="Ank_2"/>
    <property type="match status" value="1"/>
</dbReference>
<feature type="signal peptide" evidence="6">
    <location>
        <begin position="1"/>
        <end position="20"/>
    </location>
</feature>
<gene>
    <name evidence="7" type="ORF">AMON00008_LOCUS62640</name>
</gene>
<evidence type="ECO:0000256" key="4">
    <source>
        <dbReference type="SAM" id="MobiDB-lite"/>
    </source>
</evidence>
<keyword evidence="6" id="KW-0732">Signal</keyword>
<dbReference type="PROSITE" id="PS50088">
    <property type="entry name" value="ANK_REPEAT"/>
    <property type="match status" value="1"/>
</dbReference>
<evidence type="ECO:0000256" key="6">
    <source>
        <dbReference type="SAM" id="SignalP"/>
    </source>
</evidence>
<feature type="compositionally biased region" description="Basic residues" evidence="4">
    <location>
        <begin position="843"/>
        <end position="854"/>
    </location>
</feature>
<dbReference type="InterPro" id="IPR002110">
    <property type="entry name" value="Ankyrin_rpt"/>
</dbReference>
<feature type="transmembrane region" description="Helical" evidence="5">
    <location>
        <begin position="979"/>
        <end position="1002"/>
    </location>
</feature>
<evidence type="ECO:0000313" key="7">
    <source>
        <dbReference type="EMBL" id="CAE4665530.1"/>
    </source>
</evidence>
<feature type="compositionally biased region" description="Basic and acidic residues" evidence="4">
    <location>
        <begin position="789"/>
        <end position="806"/>
    </location>
</feature>
<evidence type="ECO:0000256" key="2">
    <source>
        <dbReference type="ARBA" id="ARBA00023043"/>
    </source>
</evidence>
<feature type="compositionally biased region" description="Basic and acidic residues" evidence="4">
    <location>
        <begin position="209"/>
        <end position="220"/>
    </location>
</feature>
<keyword evidence="2 3" id="KW-0040">ANK repeat</keyword>
<feature type="compositionally biased region" description="Polar residues" evidence="4">
    <location>
        <begin position="827"/>
        <end position="841"/>
    </location>
</feature>
<feature type="transmembrane region" description="Helical" evidence="5">
    <location>
        <begin position="1102"/>
        <end position="1123"/>
    </location>
</feature>
<dbReference type="InterPro" id="IPR050889">
    <property type="entry name" value="Dendritic_Spine_Reg/Scaffold"/>
</dbReference>
<proteinExistence type="predicted"/>
<feature type="region of interest" description="Disordered" evidence="4">
    <location>
        <begin position="49"/>
        <end position="91"/>
    </location>
</feature>
<dbReference type="AlphaFoldDB" id="A0A7S4VTU9"/>
<feature type="compositionally biased region" description="Basic and acidic residues" evidence="4">
    <location>
        <begin position="159"/>
        <end position="171"/>
    </location>
</feature>
<keyword evidence="5" id="KW-1133">Transmembrane helix</keyword>
<keyword evidence="5" id="KW-0472">Membrane</keyword>
<feature type="transmembrane region" description="Helical" evidence="5">
    <location>
        <begin position="594"/>
        <end position="616"/>
    </location>
</feature>
<keyword evidence="5" id="KW-0812">Transmembrane</keyword>
<dbReference type="PANTHER" id="PTHR24166">
    <property type="entry name" value="ROLLING PEBBLES, ISOFORM B"/>
    <property type="match status" value="1"/>
</dbReference>
<dbReference type="PANTHER" id="PTHR24166:SF48">
    <property type="entry name" value="PROTEIN VAPYRIN"/>
    <property type="match status" value="1"/>
</dbReference>
<feature type="repeat" description="ANK" evidence="3">
    <location>
        <begin position="428"/>
        <end position="460"/>
    </location>
</feature>
<dbReference type="EMBL" id="HBNR01087389">
    <property type="protein sequence ID" value="CAE4665530.1"/>
    <property type="molecule type" value="Transcribed_RNA"/>
</dbReference>
<evidence type="ECO:0000256" key="5">
    <source>
        <dbReference type="SAM" id="Phobius"/>
    </source>
</evidence>